<proteinExistence type="predicted"/>
<evidence type="ECO:0000313" key="6">
    <source>
        <dbReference type="Proteomes" id="UP000276061"/>
    </source>
</evidence>
<organism evidence="3 6">
    <name type="scientific">Dickeya undicola</name>
    <dbReference type="NCBI Taxonomy" id="1577887"/>
    <lineage>
        <taxon>Bacteria</taxon>
        <taxon>Pseudomonadati</taxon>
        <taxon>Pseudomonadota</taxon>
        <taxon>Gammaproteobacteria</taxon>
        <taxon>Enterobacterales</taxon>
        <taxon>Pectobacteriaceae</taxon>
        <taxon>Dickeya</taxon>
    </lineage>
</organism>
<evidence type="ECO:0000256" key="1">
    <source>
        <dbReference type="SAM" id="MobiDB-lite"/>
    </source>
</evidence>
<keyword evidence="2" id="KW-0732">Signal</keyword>
<comment type="caution">
    <text evidence="3">The sequence shown here is derived from an EMBL/GenBank/DDBJ whole genome shotgun (WGS) entry which is preliminary data.</text>
</comment>
<gene>
    <name evidence="3" type="ORF">EF878_12275</name>
    <name evidence="4" type="ORF">EFS38_14685</name>
</gene>
<dbReference type="AlphaFoldDB" id="A0A3N0FZZ6"/>
<feature type="region of interest" description="Disordered" evidence="1">
    <location>
        <begin position="76"/>
        <end position="96"/>
    </location>
</feature>
<protein>
    <submittedName>
        <fullName evidence="3">Uncharacterized protein</fullName>
    </submittedName>
</protein>
<dbReference type="Proteomes" id="UP000271870">
    <property type="component" value="Unassembled WGS sequence"/>
</dbReference>
<dbReference type="EMBL" id="RJLS01000016">
    <property type="protein sequence ID" value="RNM21869.1"/>
    <property type="molecule type" value="Genomic_DNA"/>
</dbReference>
<dbReference type="RefSeq" id="WP_033569314.1">
    <property type="nucleotide sequence ID" value="NZ_JBPWOM010000029.1"/>
</dbReference>
<keyword evidence="5" id="KW-1185">Reference proteome</keyword>
<accession>A0A3N0FZZ6</accession>
<dbReference type="Proteomes" id="UP000276061">
    <property type="component" value="Unassembled WGS sequence"/>
</dbReference>
<evidence type="ECO:0000313" key="5">
    <source>
        <dbReference type="Proteomes" id="UP000271870"/>
    </source>
</evidence>
<evidence type="ECO:0000313" key="3">
    <source>
        <dbReference type="EMBL" id="RNM05581.1"/>
    </source>
</evidence>
<feature type="signal peptide" evidence="2">
    <location>
        <begin position="1"/>
        <end position="22"/>
    </location>
</feature>
<reference evidence="5 6" key="1">
    <citation type="submission" date="2018-11" db="EMBL/GenBank/DDBJ databases">
        <title>Characterization of surface water Dickeya isolates.</title>
        <authorList>
            <person name="Van Gijsegem F."/>
            <person name="Pedron J."/>
        </authorList>
    </citation>
    <scope>NUCLEOTIDE SEQUENCE [LARGE SCALE GENOMIC DNA]</scope>
    <source>
        <strain evidence="3 6">FVG1-MFV-O17</strain>
        <strain evidence="4 5">FVG10-MFV-A16</strain>
    </source>
</reference>
<evidence type="ECO:0000313" key="4">
    <source>
        <dbReference type="EMBL" id="RNM21869.1"/>
    </source>
</evidence>
<dbReference type="EMBL" id="RJLR01000021">
    <property type="protein sequence ID" value="RNM05581.1"/>
    <property type="molecule type" value="Genomic_DNA"/>
</dbReference>
<evidence type="ECO:0000256" key="2">
    <source>
        <dbReference type="SAM" id="SignalP"/>
    </source>
</evidence>
<feature type="chain" id="PRO_5018052811" evidence="2">
    <location>
        <begin position="23"/>
        <end position="96"/>
    </location>
</feature>
<sequence>MMKKTLATLALALAVLPVAAFAADSPAANGRPSFGVAPIAHGATAGARAASMAHGPSAGYGYGAGRAFVAGVVAASTSTTSSTVGTSTSTVTSTRG</sequence>
<name>A0A3N0FZZ6_9GAMM</name>